<evidence type="ECO:0000313" key="3">
    <source>
        <dbReference type="Proteomes" id="UP000092444"/>
    </source>
</evidence>
<reference evidence="2" key="1">
    <citation type="submission" date="2020-05" db="UniProtKB">
        <authorList>
            <consortium name="EnsemblMetazoa"/>
        </authorList>
    </citation>
    <scope>IDENTIFICATION</scope>
    <source>
        <strain evidence="2">Yale</strain>
    </source>
</reference>
<protein>
    <submittedName>
        <fullName evidence="2">Uncharacterized protein</fullName>
    </submittedName>
</protein>
<dbReference type="VEuPathDB" id="VectorBase:GMOY006571"/>
<proteinExistence type="predicted"/>
<dbReference type="EnsemblMetazoa" id="GMOY006571-RA">
    <property type="protein sequence ID" value="GMOY006571-PA"/>
    <property type="gene ID" value="GMOY006571"/>
</dbReference>
<sequence>MCVNSIAVNFIIGLFNWMTSGTRFMWEPS</sequence>
<keyword evidence="1" id="KW-0472">Membrane</keyword>
<evidence type="ECO:0000256" key="1">
    <source>
        <dbReference type="SAM" id="Phobius"/>
    </source>
</evidence>
<feature type="transmembrane region" description="Helical" evidence="1">
    <location>
        <begin position="6"/>
        <end position="26"/>
    </location>
</feature>
<dbReference type="Proteomes" id="UP000092444">
    <property type="component" value="Unassembled WGS sequence"/>
</dbReference>
<accession>A0A1B0G020</accession>
<organism evidence="2 3">
    <name type="scientific">Glossina morsitans morsitans</name>
    <name type="common">Savannah tsetse fly</name>
    <dbReference type="NCBI Taxonomy" id="37546"/>
    <lineage>
        <taxon>Eukaryota</taxon>
        <taxon>Metazoa</taxon>
        <taxon>Ecdysozoa</taxon>
        <taxon>Arthropoda</taxon>
        <taxon>Hexapoda</taxon>
        <taxon>Insecta</taxon>
        <taxon>Pterygota</taxon>
        <taxon>Neoptera</taxon>
        <taxon>Endopterygota</taxon>
        <taxon>Diptera</taxon>
        <taxon>Brachycera</taxon>
        <taxon>Muscomorpha</taxon>
        <taxon>Hippoboscoidea</taxon>
        <taxon>Glossinidae</taxon>
        <taxon>Glossina</taxon>
    </lineage>
</organism>
<evidence type="ECO:0000313" key="2">
    <source>
        <dbReference type="EnsemblMetazoa" id="GMOY006571-PA"/>
    </source>
</evidence>
<name>A0A1B0G020_GLOMM</name>
<dbReference type="EMBL" id="CCAG010015388">
    <property type="status" value="NOT_ANNOTATED_CDS"/>
    <property type="molecule type" value="Genomic_DNA"/>
</dbReference>
<dbReference type="AlphaFoldDB" id="A0A1B0G020"/>
<keyword evidence="1" id="KW-1133">Transmembrane helix</keyword>
<keyword evidence="1" id="KW-0812">Transmembrane</keyword>
<keyword evidence="3" id="KW-1185">Reference proteome</keyword>